<gene>
    <name evidence="2" type="ORF">VNO80_03071</name>
</gene>
<keyword evidence="1" id="KW-1133">Transmembrane helix</keyword>
<keyword evidence="1" id="KW-0472">Membrane</keyword>
<dbReference type="Proteomes" id="UP001374584">
    <property type="component" value="Unassembled WGS sequence"/>
</dbReference>
<dbReference type="AlphaFoldDB" id="A0AAN9RNB3"/>
<dbReference type="EMBL" id="JAYMYR010000002">
    <property type="protein sequence ID" value="KAK7377642.1"/>
    <property type="molecule type" value="Genomic_DNA"/>
</dbReference>
<comment type="caution">
    <text evidence="2">The sequence shown here is derived from an EMBL/GenBank/DDBJ whole genome shotgun (WGS) entry which is preliminary data.</text>
</comment>
<organism evidence="2 3">
    <name type="scientific">Phaseolus coccineus</name>
    <name type="common">Scarlet runner bean</name>
    <name type="synonym">Phaseolus multiflorus</name>
    <dbReference type="NCBI Taxonomy" id="3886"/>
    <lineage>
        <taxon>Eukaryota</taxon>
        <taxon>Viridiplantae</taxon>
        <taxon>Streptophyta</taxon>
        <taxon>Embryophyta</taxon>
        <taxon>Tracheophyta</taxon>
        <taxon>Spermatophyta</taxon>
        <taxon>Magnoliopsida</taxon>
        <taxon>eudicotyledons</taxon>
        <taxon>Gunneridae</taxon>
        <taxon>Pentapetalae</taxon>
        <taxon>rosids</taxon>
        <taxon>fabids</taxon>
        <taxon>Fabales</taxon>
        <taxon>Fabaceae</taxon>
        <taxon>Papilionoideae</taxon>
        <taxon>50 kb inversion clade</taxon>
        <taxon>NPAAA clade</taxon>
        <taxon>indigoferoid/millettioid clade</taxon>
        <taxon>Phaseoleae</taxon>
        <taxon>Phaseolus</taxon>
    </lineage>
</organism>
<evidence type="ECO:0000313" key="3">
    <source>
        <dbReference type="Proteomes" id="UP001374584"/>
    </source>
</evidence>
<protein>
    <submittedName>
        <fullName evidence="2">Uncharacterized protein</fullName>
    </submittedName>
</protein>
<name>A0AAN9RNB3_PHACN</name>
<accession>A0AAN9RNB3</accession>
<proteinExistence type="predicted"/>
<evidence type="ECO:0000313" key="2">
    <source>
        <dbReference type="EMBL" id="KAK7377642.1"/>
    </source>
</evidence>
<keyword evidence="3" id="KW-1185">Reference proteome</keyword>
<feature type="transmembrane region" description="Helical" evidence="1">
    <location>
        <begin position="46"/>
        <end position="67"/>
    </location>
</feature>
<reference evidence="2 3" key="1">
    <citation type="submission" date="2024-01" db="EMBL/GenBank/DDBJ databases">
        <title>The genomes of 5 underutilized Papilionoideae crops provide insights into root nodulation and disease resistanc.</title>
        <authorList>
            <person name="Jiang F."/>
        </authorList>
    </citation>
    <scope>NUCLEOTIDE SEQUENCE [LARGE SCALE GENOMIC DNA]</scope>
    <source>
        <strain evidence="2">JINMINGXINNONG_FW02</strain>
        <tissue evidence="2">Leaves</tissue>
    </source>
</reference>
<keyword evidence="1" id="KW-0812">Transmembrane</keyword>
<evidence type="ECO:0000256" key="1">
    <source>
        <dbReference type="SAM" id="Phobius"/>
    </source>
</evidence>
<sequence>MAFHKNSRTLWRGSIKAQRLYICFFFSLGDNGKIRIMYQLSSLKVLVRIVTNMLCLWYQSCYTVVLLSTIEMRKYESFVSSSS</sequence>